<dbReference type="InterPro" id="IPR050498">
    <property type="entry name" value="Ycf3"/>
</dbReference>
<reference evidence="3" key="1">
    <citation type="submission" date="2016-10" db="EMBL/GenBank/DDBJ databases">
        <title>Sequence of Gallionella enrichment culture.</title>
        <authorList>
            <person name="Poehlein A."/>
            <person name="Muehling M."/>
            <person name="Daniel R."/>
        </authorList>
    </citation>
    <scope>NUCLEOTIDE SEQUENCE</scope>
</reference>
<proteinExistence type="predicted"/>
<dbReference type="PROSITE" id="PS50005">
    <property type="entry name" value="TPR"/>
    <property type="match status" value="3"/>
</dbReference>
<gene>
    <name evidence="3" type="primary">yrrB_6</name>
    <name evidence="3" type="ORF">GALL_60380</name>
</gene>
<dbReference type="InterPro" id="IPR013360">
    <property type="entry name" value="Pilus_4_PilW"/>
</dbReference>
<comment type="caution">
    <text evidence="3">The sequence shown here is derived from an EMBL/GenBank/DDBJ whole genome shotgun (WGS) entry which is preliminary data.</text>
</comment>
<protein>
    <submittedName>
        <fullName evidence="3">TPR repeat-containing protein YrrB</fullName>
    </submittedName>
</protein>
<dbReference type="EMBL" id="MLJW01000017">
    <property type="protein sequence ID" value="OIR12339.1"/>
    <property type="molecule type" value="Genomic_DNA"/>
</dbReference>
<dbReference type="Gene3D" id="1.25.40.10">
    <property type="entry name" value="Tetratricopeptide repeat domain"/>
    <property type="match status" value="1"/>
</dbReference>
<dbReference type="NCBIfam" id="TIGR02521">
    <property type="entry name" value="type_IV_pilW"/>
    <property type="match status" value="1"/>
</dbReference>
<dbReference type="AlphaFoldDB" id="A0A1J5SWK0"/>
<keyword evidence="1" id="KW-0677">Repeat</keyword>
<dbReference type="PROSITE" id="PS51257">
    <property type="entry name" value="PROKAR_LIPOPROTEIN"/>
    <property type="match status" value="1"/>
</dbReference>
<sequence length="263" mass="29053">MNANNKKTGNEIISSMFLFKWLGLLVIGVGLIGCVAQQPQNEKNIRERARAHADLGAVYYQQKQLEIALDEYTEASKIDPSFGLAYNGLGLVRAALGQDDMAEANFKKALQLNPNSSESHNNYGSFLCGRNRIDESLKEFMAAVNNPLYETPAMAYTNAGICALRKNDSVDAETYLQKALRIDPLSSVAAYQLALIQFKRNDVVTAKKTLQNVLLVQPGPEMLWLAIQIERAVGAKDAEASYSLELRSKYPDSEQTKSLLSGR</sequence>
<evidence type="ECO:0000256" key="2">
    <source>
        <dbReference type="ARBA" id="ARBA00022803"/>
    </source>
</evidence>
<evidence type="ECO:0000256" key="1">
    <source>
        <dbReference type="ARBA" id="ARBA00022737"/>
    </source>
</evidence>
<dbReference type="PANTHER" id="PTHR44858:SF1">
    <property type="entry name" value="UDP-N-ACETYLGLUCOSAMINE--PEPTIDE N-ACETYLGLUCOSAMINYLTRANSFERASE SPINDLY-RELATED"/>
    <property type="match status" value="1"/>
</dbReference>
<keyword evidence="2" id="KW-0802">TPR repeat</keyword>
<dbReference type="SMART" id="SM00028">
    <property type="entry name" value="TPR"/>
    <property type="match status" value="4"/>
</dbReference>
<dbReference type="SUPFAM" id="SSF48452">
    <property type="entry name" value="TPR-like"/>
    <property type="match status" value="1"/>
</dbReference>
<accession>A0A1J5SWK0</accession>
<dbReference type="InterPro" id="IPR011990">
    <property type="entry name" value="TPR-like_helical_dom_sf"/>
</dbReference>
<dbReference type="Pfam" id="PF13431">
    <property type="entry name" value="TPR_17"/>
    <property type="match status" value="1"/>
</dbReference>
<dbReference type="InterPro" id="IPR019734">
    <property type="entry name" value="TPR_rpt"/>
</dbReference>
<name>A0A1J5SWK0_9ZZZZ</name>
<dbReference type="Pfam" id="PF13414">
    <property type="entry name" value="TPR_11"/>
    <property type="match status" value="1"/>
</dbReference>
<evidence type="ECO:0000313" key="3">
    <source>
        <dbReference type="EMBL" id="OIR12339.1"/>
    </source>
</evidence>
<dbReference type="Pfam" id="PF14559">
    <property type="entry name" value="TPR_19"/>
    <property type="match status" value="1"/>
</dbReference>
<dbReference type="PANTHER" id="PTHR44858">
    <property type="entry name" value="TETRATRICOPEPTIDE REPEAT PROTEIN 6"/>
    <property type="match status" value="1"/>
</dbReference>
<organism evidence="3">
    <name type="scientific">mine drainage metagenome</name>
    <dbReference type="NCBI Taxonomy" id="410659"/>
    <lineage>
        <taxon>unclassified sequences</taxon>
        <taxon>metagenomes</taxon>
        <taxon>ecological metagenomes</taxon>
    </lineage>
</organism>